<dbReference type="PANTHER" id="PTHR22602:SF0">
    <property type="entry name" value="TRANSFERASE CAF17, MITOCHONDRIAL-RELATED"/>
    <property type="match status" value="1"/>
</dbReference>
<evidence type="ECO:0000256" key="1">
    <source>
        <dbReference type="SAM" id="MobiDB-lite"/>
    </source>
</evidence>
<feature type="compositionally biased region" description="Polar residues" evidence="1">
    <location>
        <begin position="346"/>
        <end position="356"/>
    </location>
</feature>
<feature type="region of interest" description="Disordered" evidence="1">
    <location>
        <begin position="342"/>
        <end position="369"/>
    </location>
</feature>
<accession>A0A432WRE3</accession>
<dbReference type="Gene3D" id="2.40.30.160">
    <property type="match status" value="1"/>
</dbReference>
<dbReference type="PANTHER" id="PTHR22602">
    <property type="entry name" value="TRANSFERASE CAF17, MITOCHONDRIAL-RELATED"/>
    <property type="match status" value="1"/>
</dbReference>
<dbReference type="Proteomes" id="UP000288405">
    <property type="component" value="Unassembled WGS sequence"/>
</dbReference>
<feature type="compositionally biased region" description="Basic and acidic residues" evidence="1">
    <location>
        <begin position="358"/>
        <end position="369"/>
    </location>
</feature>
<dbReference type="InterPro" id="IPR017703">
    <property type="entry name" value="YgfZ/GCV_T_CS"/>
</dbReference>
<dbReference type="PIRSF" id="PIRSF006487">
    <property type="entry name" value="GcvT"/>
    <property type="match status" value="1"/>
</dbReference>
<dbReference type="Gene3D" id="3.30.70.1400">
    <property type="entry name" value="Aminomethyltransferase beta-barrel domains"/>
    <property type="match status" value="1"/>
</dbReference>
<dbReference type="EMBL" id="PIPM01000001">
    <property type="protein sequence ID" value="RUO36335.1"/>
    <property type="molecule type" value="Genomic_DNA"/>
</dbReference>
<organism evidence="3 4">
    <name type="scientific">Aliidiomarina sanyensis</name>
    <dbReference type="NCBI Taxonomy" id="1249555"/>
    <lineage>
        <taxon>Bacteria</taxon>
        <taxon>Pseudomonadati</taxon>
        <taxon>Pseudomonadota</taxon>
        <taxon>Gammaproteobacteria</taxon>
        <taxon>Alteromonadales</taxon>
        <taxon>Idiomarinaceae</taxon>
        <taxon>Aliidiomarina</taxon>
    </lineage>
</organism>
<dbReference type="GO" id="GO:0016226">
    <property type="term" value="P:iron-sulfur cluster assembly"/>
    <property type="evidence" value="ECO:0007669"/>
    <property type="project" value="TreeGrafter"/>
</dbReference>
<evidence type="ECO:0000259" key="2">
    <source>
        <dbReference type="Pfam" id="PF21130"/>
    </source>
</evidence>
<dbReference type="InterPro" id="IPR048451">
    <property type="entry name" value="YgfZ_barrel"/>
</dbReference>
<proteinExistence type="predicted"/>
<protein>
    <submittedName>
        <fullName evidence="3">Glycine cleavage system protein T</fullName>
    </submittedName>
</protein>
<dbReference type="SUPFAM" id="SSF101790">
    <property type="entry name" value="Aminomethyltransferase beta-barrel domain"/>
    <property type="match status" value="1"/>
</dbReference>
<name>A0A432WRE3_9GAMM</name>
<dbReference type="NCBIfam" id="TIGR03317">
    <property type="entry name" value="ygfZ_signature"/>
    <property type="match status" value="1"/>
</dbReference>
<reference evidence="3 4" key="1">
    <citation type="journal article" date="2011" name="Front. Microbiol.">
        <title>Genomic signatures of strain selection and enhancement in Bacillus atrophaeus var. globigii, a historical biowarfare simulant.</title>
        <authorList>
            <person name="Gibbons H.S."/>
            <person name="Broomall S.M."/>
            <person name="McNew L.A."/>
            <person name="Daligault H."/>
            <person name="Chapman C."/>
            <person name="Bruce D."/>
            <person name="Karavis M."/>
            <person name="Krepps M."/>
            <person name="McGregor P.A."/>
            <person name="Hong C."/>
            <person name="Park K.H."/>
            <person name="Akmal A."/>
            <person name="Feldman A."/>
            <person name="Lin J.S."/>
            <person name="Chang W.E."/>
            <person name="Higgs B.W."/>
            <person name="Demirev P."/>
            <person name="Lindquist J."/>
            <person name="Liem A."/>
            <person name="Fochler E."/>
            <person name="Read T.D."/>
            <person name="Tapia R."/>
            <person name="Johnson S."/>
            <person name="Bishop-Lilly K.A."/>
            <person name="Detter C."/>
            <person name="Han C."/>
            <person name="Sozhamannan S."/>
            <person name="Rosenzweig C.N."/>
            <person name="Skowronski E.W."/>
        </authorList>
    </citation>
    <scope>NUCLEOTIDE SEQUENCE [LARGE SCALE GENOMIC DNA]</scope>
    <source>
        <strain evidence="3 4">GYP-17</strain>
    </source>
</reference>
<dbReference type="SUPFAM" id="SSF103025">
    <property type="entry name" value="Folate-binding domain"/>
    <property type="match status" value="1"/>
</dbReference>
<dbReference type="Pfam" id="PF21130">
    <property type="entry name" value="YgfZ_barrel"/>
    <property type="match status" value="1"/>
</dbReference>
<evidence type="ECO:0000313" key="3">
    <source>
        <dbReference type="EMBL" id="RUO36335.1"/>
    </source>
</evidence>
<dbReference type="InterPro" id="IPR045179">
    <property type="entry name" value="YgfZ/GcvT"/>
</dbReference>
<dbReference type="InterPro" id="IPR029043">
    <property type="entry name" value="GcvT/YgfZ_C"/>
</dbReference>
<evidence type="ECO:0000313" key="4">
    <source>
        <dbReference type="Proteomes" id="UP000288405"/>
    </source>
</evidence>
<comment type="caution">
    <text evidence="3">The sequence shown here is derived from an EMBL/GenBank/DDBJ whole genome shotgun (WGS) entry which is preliminary data.</text>
</comment>
<gene>
    <name evidence="3" type="ORF">CWE11_00500</name>
</gene>
<keyword evidence="4" id="KW-1185">Reference proteome</keyword>
<dbReference type="AlphaFoldDB" id="A0A432WRE3"/>
<sequence length="369" mass="40887">MRHSITLPENPELPCLNSAITVAIVRGCRRYFLRSHTRKTHVSLSTPKLLTERSDIPFIPYPELGVLRVSGPDAKRFLQGQLTCDLAQVSETIGVAGGHCDATGKLWSVFRLIQIQEDYLLLINKSLLGTTQEQFKKFGVFSKVTFTDESASWYAGWCVGVDAATRCRDLFSIGTLPISDTATGHHAVYHIEQGFVIGLHPNAYLVLSSAPFSMPKNSEHAAQAVEIDLGWPLLPVEQQQMHIPQALNLDKLKGISFKKGCYIGQETVARMHYKGQTKRRLTVLMGTCSALPTSDDVLEVQIGENWRRAGAVLAAVRYDREVVALQAVLPVDQEAGAKMRIKGQDDSQFTPLSNLDTMEAKNESNHQSR</sequence>
<feature type="domain" description="tRNA-modifying protein YgfZ-like beta-barrel" evidence="2">
    <location>
        <begin position="278"/>
        <end position="343"/>
    </location>
</feature>